<evidence type="ECO:0000259" key="5">
    <source>
        <dbReference type="Pfam" id="PF13193"/>
    </source>
</evidence>
<dbReference type="Gene3D" id="3.30.300.30">
    <property type="match status" value="1"/>
</dbReference>
<feature type="non-terminal residue" evidence="6">
    <location>
        <position position="58"/>
    </location>
</feature>
<gene>
    <name evidence="6" type="ORF">S12H4_51654</name>
</gene>
<dbReference type="SUPFAM" id="SSF56801">
    <property type="entry name" value="Acetyl-CoA synthetase-like"/>
    <property type="match status" value="1"/>
</dbReference>
<comment type="similarity">
    <text evidence="1">Belongs to the ATP-dependent AMP-binding enzyme family.</text>
</comment>
<dbReference type="InterPro" id="IPR045851">
    <property type="entry name" value="AMP-bd_C_sf"/>
</dbReference>
<organism evidence="6">
    <name type="scientific">marine sediment metagenome</name>
    <dbReference type="NCBI Taxonomy" id="412755"/>
    <lineage>
        <taxon>unclassified sequences</taxon>
        <taxon>metagenomes</taxon>
        <taxon>ecological metagenomes</taxon>
    </lineage>
</organism>
<evidence type="ECO:0000256" key="4">
    <source>
        <dbReference type="ARBA" id="ARBA00023098"/>
    </source>
</evidence>
<sequence length="58" mass="6755">MVVLKPGAKSTEKELIDFTRERLAHYKCPKSVEFLSELPKTATGKIQKYVLREPYWEA</sequence>
<dbReference type="AlphaFoldDB" id="X1USP2"/>
<protein>
    <recommendedName>
        <fullName evidence="5">AMP-binding enzyme C-terminal domain-containing protein</fullName>
    </recommendedName>
</protein>
<dbReference type="GO" id="GO:0016874">
    <property type="term" value="F:ligase activity"/>
    <property type="evidence" value="ECO:0007669"/>
    <property type="project" value="UniProtKB-KW"/>
</dbReference>
<dbReference type="GO" id="GO:0006631">
    <property type="term" value="P:fatty acid metabolic process"/>
    <property type="evidence" value="ECO:0007669"/>
    <property type="project" value="UniProtKB-KW"/>
</dbReference>
<evidence type="ECO:0000313" key="6">
    <source>
        <dbReference type="EMBL" id="GAJ02921.1"/>
    </source>
</evidence>
<comment type="caution">
    <text evidence="6">The sequence shown here is derived from an EMBL/GenBank/DDBJ whole genome shotgun (WGS) entry which is preliminary data.</text>
</comment>
<proteinExistence type="inferred from homology"/>
<dbReference type="EMBL" id="BARW01032667">
    <property type="protein sequence ID" value="GAJ02921.1"/>
    <property type="molecule type" value="Genomic_DNA"/>
</dbReference>
<dbReference type="InterPro" id="IPR025110">
    <property type="entry name" value="AMP-bd_C"/>
</dbReference>
<dbReference type="Pfam" id="PF13193">
    <property type="entry name" value="AMP-binding_C"/>
    <property type="match status" value="1"/>
</dbReference>
<name>X1USP2_9ZZZZ</name>
<evidence type="ECO:0000256" key="1">
    <source>
        <dbReference type="ARBA" id="ARBA00006432"/>
    </source>
</evidence>
<dbReference type="PANTHER" id="PTHR43859:SF4">
    <property type="entry name" value="BUTANOATE--COA LIGASE AAE1-RELATED"/>
    <property type="match status" value="1"/>
</dbReference>
<dbReference type="PANTHER" id="PTHR43859">
    <property type="entry name" value="ACYL-ACTIVATING ENZYME"/>
    <property type="match status" value="1"/>
</dbReference>
<feature type="domain" description="AMP-binding enzyme C-terminal" evidence="5">
    <location>
        <begin position="1"/>
        <end position="45"/>
    </location>
</feature>
<keyword evidence="4" id="KW-0443">Lipid metabolism</keyword>
<accession>X1USP2</accession>
<reference evidence="6" key="1">
    <citation type="journal article" date="2014" name="Front. Microbiol.">
        <title>High frequency of phylogenetically diverse reductive dehalogenase-homologous genes in deep subseafloor sedimentary metagenomes.</title>
        <authorList>
            <person name="Kawai M."/>
            <person name="Futagami T."/>
            <person name="Toyoda A."/>
            <person name="Takaki Y."/>
            <person name="Nishi S."/>
            <person name="Hori S."/>
            <person name="Arai W."/>
            <person name="Tsubouchi T."/>
            <person name="Morono Y."/>
            <person name="Uchiyama I."/>
            <person name="Ito T."/>
            <person name="Fujiyama A."/>
            <person name="Inagaki F."/>
            <person name="Takami H."/>
        </authorList>
    </citation>
    <scope>NUCLEOTIDE SEQUENCE</scope>
    <source>
        <strain evidence="6">Expedition CK06-06</strain>
    </source>
</reference>
<evidence type="ECO:0000256" key="3">
    <source>
        <dbReference type="ARBA" id="ARBA00022832"/>
    </source>
</evidence>
<keyword evidence="3" id="KW-0276">Fatty acid metabolism</keyword>
<evidence type="ECO:0000256" key="2">
    <source>
        <dbReference type="ARBA" id="ARBA00022598"/>
    </source>
</evidence>
<keyword evidence="2" id="KW-0436">Ligase</keyword>